<evidence type="ECO:0000313" key="4">
    <source>
        <dbReference type="Proteomes" id="UP001500795"/>
    </source>
</evidence>
<feature type="domain" description="Formyl transferase C-terminal" evidence="2">
    <location>
        <begin position="211"/>
        <end position="291"/>
    </location>
</feature>
<dbReference type="Pfam" id="PF02911">
    <property type="entry name" value="Formyl_trans_C"/>
    <property type="match status" value="1"/>
</dbReference>
<evidence type="ECO:0000313" key="3">
    <source>
        <dbReference type="EMBL" id="GAA3533686.1"/>
    </source>
</evidence>
<sequence>MNSDVRQDEAVKVVFFSSSLLALPAILHLHDQGRLAAVVLTPRPDGEFALFEQQLQQAGIARLPLLPDQPDGCVAAVRDLGADLGLICAFRHRLPEALRAAPAWGCYNIHPSHLPAYRGAQPLYWLIREGHRHSQYSVMRVEEGMDTGPVLLQEPFEIGPYDTLNALLGRMAAWLPQLAERVVEQLVATGGQPPLRPQAGEDASLAPLPTPAQLRVDWRRQEATEIADMVRAGNPQYGSLLRMAANQVQLLQATALREDNYGIKPGTILSIDQASGLKVATRDGVLRLDILMNNDGVFDGYRFAMQAGLSVAMCFDS</sequence>
<dbReference type="InterPro" id="IPR005793">
    <property type="entry name" value="Formyl_trans_C"/>
</dbReference>
<dbReference type="PANTHER" id="PTHR11138:SF5">
    <property type="entry name" value="METHIONYL-TRNA FORMYLTRANSFERASE, MITOCHONDRIAL"/>
    <property type="match status" value="1"/>
</dbReference>
<comment type="caution">
    <text evidence="3">The sequence shown here is derived from an EMBL/GenBank/DDBJ whole genome shotgun (WGS) entry which is preliminary data.</text>
</comment>
<reference evidence="4" key="1">
    <citation type="journal article" date="2019" name="Int. J. Syst. Evol. Microbiol.">
        <title>The Global Catalogue of Microorganisms (GCM) 10K type strain sequencing project: providing services to taxonomists for standard genome sequencing and annotation.</title>
        <authorList>
            <consortium name="The Broad Institute Genomics Platform"/>
            <consortium name="The Broad Institute Genome Sequencing Center for Infectious Disease"/>
            <person name="Wu L."/>
            <person name="Ma J."/>
        </authorList>
    </citation>
    <scope>NUCLEOTIDE SEQUENCE [LARGE SCALE GENOMIC DNA]</scope>
    <source>
        <strain evidence="4">JCM 17110</strain>
    </source>
</reference>
<dbReference type="InterPro" id="IPR002376">
    <property type="entry name" value="Formyl_transf_N"/>
</dbReference>
<feature type="domain" description="Formyl transferase N-terminal" evidence="1">
    <location>
        <begin position="73"/>
        <end position="173"/>
    </location>
</feature>
<accession>A0ABP6VGN6</accession>
<keyword evidence="4" id="KW-1185">Reference proteome</keyword>
<dbReference type="InterPro" id="IPR036477">
    <property type="entry name" value="Formyl_transf_N_sf"/>
</dbReference>
<dbReference type="PANTHER" id="PTHR11138">
    <property type="entry name" value="METHIONYL-TRNA FORMYLTRANSFERASE"/>
    <property type="match status" value="1"/>
</dbReference>
<dbReference type="InterPro" id="IPR011034">
    <property type="entry name" value="Formyl_transferase-like_C_sf"/>
</dbReference>
<name>A0ABP6VGN6_9GAMM</name>
<proteinExistence type="predicted"/>
<gene>
    <name evidence="3" type="primary">fmt_1</name>
    <name evidence="3" type="ORF">GCM10022394_11470</name>
</gene>
<dbReference type="EMBL" id="BAABCX010000001">
    <property type="protein sequence ID" value="GAA3533686.1"/>
    <property type="molecule type" value="Genomic_DNA"/>
</dbReference>
<evidence type="ECO:0000259" key="1">
    <source>
        <dbReference type="Pfam" id="PF00551"/>
    </source>
</evidence>
<dbReference type="Gene3D" id="3.40.50.12230">
    <property type="match status" value="1"/>
</dbReference>
<evidence type="ECO:0000259" key="2">
    <source>
        <dbReference type="Pfam" id="PF02911"/>
    </source>
</evidence>
<dbReference type="SUPFAM" id="SSF50486">
    <property type="entry name" value="FMT C-terminal domain-like"/>
    <property type="match status" value="1"/>
</dbReference>
<protein>
    <submittedName>
        <fullName evidence="3">Methionyl-tRNA formyltransferase</fullName>
    </submittedName>
</protein>
<dbReference type="Pfam" id="PF00551">
    <property type="entry name" value="Formyl_trans_N"/>
    <property type="match status" value="1"/>
</dbReference>
<dbReference type="RefSeq" id="WP_344955651.1">
    <property type="nucleotide sequence ID" value="NZ_BAABCX010000001.1"/>
</dbReference>
<dbReference type="SUPFAM" id="SSF53328">
    <property type="entry name" value="Formyltransferase"/>
    <property type="match status" value="1"/>
</dbReference>
<organism evidence="3 4">
    <name type="scientific">Zobellella aerophila</name>
    <dbReference type="NCBI Taxonomy" id="870480"/>
    <lineage>
        <taxon>Bacteria</taxon>
        <taxon>Pseudomonadati</taxon>
        <taxon>Pseudomonadota</taxon>
        <taxon>Gammaproteobacteria</taxon>
        <taxon>Aeromonadales</taxon>
        <taxon>Aeromonadaceae</taxon>
        <taxon>Zobellella</taxon>
    </lineage>
</organism>
<dbReference type="Proteomes" id="UP001500795">
    <property type="component" value="Unassembled WGS sequence"/>
</dbReference>